<dbReference type="AlphaFoldDB" id="A0A843YI66"/>
<dbReference type="Proteomes" id="UP000444174">
    <property type="component" value="Unassembled WGS sequence"/>
</dbReference>
<protein>
    <recommendedName>
        <fullName evidence="3">SMODS-associated and fused to various effectors domain-containing protein</fullName>
    </recommendedName>
</protein>
<organism evidence="1 2">
    <name type="scientific">Tritonibacter litoralis</name>
    <dbReference type="NCBI Taxonomy" id="2662264"/>
    <lineage>
        <taxon>Bacteria</taxon>
        <taxon>Pseudomonadati</taxon>
        <taxon>Pseudomonadota</taxon>
        <taxon>Alphaproteobacteria</taxon>
        <taxon>Rhodobacterales</taxon>
        <taxon>Paracoccaceae</taxon>
        <taxon>Tritonibacter</taxon>
    </lineage>
</organism>
<gene>
    <name evidence="1" type="ORF">GFB49_13600</name>
</gene>
<accession>A0A843YI66</accession>
<comment type="caution">
    <text evidence="1">The sequence shown here is derived from an EMBL/GenBank/DDBJ whole genome shotgun (WGS) entry which is preliminary data.</text>
</comment>
<evidence type="ECO:0000313" key="1">
    <source>
        <dbReference type="EMBL" id="MQQ09498.1"/>
    </source>
</evidence>
<dbReference type="RefSeq" id="WP_153216439.1">
    <property type="nucleotide sequence ID" value="NZ_WIBF01000008.1"/>
</dbReference>
<evidence type="ECO:0000313" key="2">
    <source>
        <dbReference type="Proteomes" id="UP000444174"/>
    </source>
</evidence>
<sequence>MSEPISCAEKSLPRVLVGALGYEARSSQFMLSEDLDVYQEVLVFDYEAENLHSYLENKEIYSNLLGGRAKACSSKSEIVLEIGRLSQTFRDSGFEISVDFSSLDRGLIADLVLAIYRNRSVIRSLEVLYFPQTFSKPELKLETVTKFGPISPEFSGSSRSSTQKLCMIVGAGYEFGKVIGAQDRLEPDEMYVFSPVGTDPKFEDAVKKANYEFEFIGDTKNVVNYNLSEPEETFSSLFELVRHKKSTHRVLLLPMGPKILAVFSLLIAVRFHPDVRVWHYSTHKSGDPQISNAFASGQRIALRFSSAAIFGEPQD</sequence>
<keyword evidence="2" id="KW-1185">Reference proteome</keyword>
<proteinExistence type="predicted"/>
<evidence type="ECO:0008006" key="3">
    <source>
        <dbReference type="Google" id="ProtNLM"/>
    </source>
</evidence>
<dbReference type="EMBL" id="WIBF01000008">
    <property type="protein sequence ID" value="MQQ09498.1"/>
    <property type="molecule type" value="Genomic_DNA"/>
</dbReference>
<reference evidence="1 2" key="1">
    <citation type="submission" date="2019-10" db="EMBL/GenBank/DDBJ databases">
        <title>Epibacterium sp. nov., isolated from seawater.</title>
        <authorList>
            <person name="Zhang X."/>
            <person name="Li N."/>
        </authorList>
    </citation>
    <scope>NUCLEOTIDE SEQUENCE [LARGE SCALE GENOMIC DNA]</scope>
    <source>
        <strain evidence="1 2">SM1979</strain>
    </source>
</reference>
<name>A0A843YI66_9RHOB</name>